<dbReference type="SMART" id="SM00382">
    <property type="entry name" value="AAA"/>
    <property type="match status" value="1"/>
</dbReference>
<evidence type="ECO:0000313" key="2">
    <source>
        <dbReference type="EMBL" id="MBW7457616.1"/>
    </source>
</evidence>
<evidence type="ECO:0000313" key="3">
    <source>
        <dbReference type="Proteomes" id="UP001519887"/>
    </source>
</evidence>
<organism evidence="2 3">
    <name type="scientific">Paenibacillus sepulcri</name>
    <dbReference type="NCBI Taxonomy" id="359917"/>
    <lineage>
        <taxon>Bacteria</taxon>
        <taxon>Bacillati</taxon>
        <taxon>Bacillota</taxon>
        <taxon>Bacilli</taxon>
        <taxon>Bacillales</taxon>
        <taxon>Paenibacillaceae</taxon>
        <taxon>Paenibacillus</taxon>
    </lineage>
</organism>
<comment type="caution">
    <text evidence="2">The sequence shown here is derived from an EMBL/GenBank/DDBJ whole genome shotgun (WGS) entry which is preliminary data.</text>
</comment>
<keyword evidence="3" id="KW-1185">Reference proteome</keyword>
<dbReference type="RefSeq" id="WP_210045346.1">
    <property type="nucleotide sequence ID" value="NZ_JBHLVU010000010.1"/>
</dbReference>
<dbReference type="InterPro" id="IPR041628">
    <property type="entry name" value="ChlI/MoxR_AAA_lid"/>
</dbReference>
<dbReference type="InterPro" id="IPR027417">
    <property type="entry name" value="P-loop_NTPase"/>
</dbReference>
<dbReference type="PANTHER" id="PTHR32039">
    <property type="entry name" value="MAGNESIUM-CHELATASE SUBUNIT CHLI"/>
    <property type="match status" value="1"/>
</dbReference>
<accession>A0ABS7C9M5</accession>
<dbReference type="InterPro" id="IPR045006">
    <property type="entry name" value="CHLI-like"/>
</dbReference>
<dbReference type="EMBL" id="JAHZIK010000907">
    <property type="protein sequence ID" value="MBW7457616.1"/>
    <property type="molecule type" value="Genomic_DNA"/>
</dbReference>
<reference evidence="2 3" key="1">
    <citation type="submission" date="2021-07" db="EMBL/GenBank/DDBJ databases">
        <title>Paenibacillus radiodurans sp. nov., isolated from the southeastern edge of Tengger Desert.</title>
        <authorList>
            <person name="Zhang G."/>
        </authorList>
    </citation>
    <scope>NUCLEOTIDE SEQUENCE [LARGE SCALE GENOMIC DNA]</scope>
    <source>
        <strain evidence="2 3">CCM 7311</strain>
    </source>
</reference>
<dbReference type="Proteomes" id="UP001519887">
    <property type="component" value="Unassembled WGS sequence"/>
</dbReference>
<proteinExistence type="predicted"/>
<dbReference type="CDD" id="cd00009">
    <property type="entry name" value="AAA"/>
    <property type="match status" value="1"/>
</dbReference>
<gene>
    <name evidence="2" type="ORF">K0U00_26595</name>
</gene>
<dbReference type="Pfam" id="PF07728">
    <property type="entry name" value="AAA_5"/>
    <property type="match status" value="1"/>
</dbReference>
<protein>
    <submittedName>
        <fullName evidence="2">AAA family ATPase</fullName>
    </submittedName>
</protein>
<dbReference type="Pfam" id="PF17863">
    <property type="entry name" value="AAA_lid_2"/>
    <property type="match status" value="1"/>
</dbReference>
<dbReference type="PANTHER" id="PTHR32039:SF9">
    <property type="entry name" value="MAGNESIUM-CHELATASE SUBUNIT CHLI-2, CHLOROPLASTIC"/>
    <property type="match status" value="1"/>
</dbReference>
<dbReference type="InterPro" id="IPR003593">
    <property type="entry name" value="AAA+_ATPase"/>
</dbReference>
<dbReference type="SUPFAM" id="SSF52540">
    <property type="entry name" value="P-loop containing nucleoside triphosphate hydrolases"/>
    <property type="match status" value="1"/>
</dbReference>
<name>A0ABS7C9M5_9BACL</name>
<dbReference type="InterPro" id="IPR011704">
    <property type="entry name" value="ATPase_dyneun-rel_AAA"/>
</dbReference>
<sequence length="308" mass="34279">MSTKTYRYPITAIVGQEKMKQALLLNVVNPKLGGVLIRGEKGTAKSTAVRALADLLTELKVVNLPVGATEDRVVGTLDIEHAIKHGEKKFEPGLLAKADGHILYVDEINLLEDHIVDVLLDAVAMGINTIEREGISYSHSSRFILIGTMNPEEGDLRPQLLDRFALSVEVSGERDARQRVEVIKRRLSYEKDPEAFCQSYGTDQLLLETQIRQARETLKHVQISDDMLSLAARLSIGLDMDSHRADIMMIKTAMTIAAVDGRTEACLEDMKQAAQLVLPHRLRQAPFAAREVSYDRIDLLIDEISVVK</sequence>
<dbReference type="Gene3D" id="1.10.8.80">
    <property type="entry name" value="Magnesium chelatase subunit I, C-Terminal domain"/>
    <property type="match status" value="1"/>
</dbReference>
<feature type="domain" description="AAA+ ATPase" evidence="1">
    <location>
        <begin position="31"/>
        <end position="174"/>
    </location>
</feature>
<dbReference type="Gene3D" id="3.40.50.300">
    <property type="entry name" value="P-loop containing nucleotide triphosphate hydrolases"/>
    <property type="match status" value="1"/>
</dbReference>
<evidence type="ECO:0000259" key="1">
    <source>
        <dbReference type="SMART" id="SM00382"/>
    </source>
</evidence>